<name>W9RJ23_9ROSA</name>
<sequence>MRRDARIARRRNSTVYISILIIPSTAILIITTVIFMHCHRSLKLHPPLTIITTRGLVIIRRDSSRRFDTIILVATTAVHAKSEAKNPRKYPVFLPHFFLILLSDSLSTATCSLSTATSLTTSGGAASDDRLLPPHERDHQRRSPARFPSQFPVPDPLSLRKPDLEEHDVIAVLLLSFLSPPPRSCIGSDMDDDDSTSVPASMLLMTEL</sequence>
<accession>W9RJ23</accession>
<evidence type="ECO:0000313" key="3">
    <source>
        <dbReference type="EMBL" id="EXB76031.1"/>
    </source>
</evidence>
<gene>
    <name evidence="3" type="ORF">L484_012183</name>
</gene>
<evidence type="ECO:0000313" key="4">
    <source>
        <dbReference type="Proteomes" id="UP000030645"/>
    </source>
</evidence>
<feature type="compositionally biased region" description="Basic and acidic residues" evidence="1">
    <location>
        <begin position="127"/>
        <end position="141"/>
    </location>
</feature>
<dbReference type="Proteomes" id="UP000030645">
    <property type="component" value="Unassembled WGS sequence"/>
</dbReference>
<reference evidence="4" key="1">
    <citation type="submission" date="2013-01" db="EMBL/GenBank/DDBJ databases">
        <title>Draft Genome Sequence of a Mulberry Tree, Morus notabilis C.K. Schneid.</title>
        <authorList>
            <person name="He N."/>
            <person name="Zhao S."/>
        </authorList>
    </citation>
    <scope>NUCLEOTIDE SEQUENCE</scope>
</reference>
<feature type="transmembrane region" description="Helical" evidence="2">
    <location>
        <begin position="12"/>
        <end position="36"/>
    </location>
</feature>
<feature type="region of interest" description="Disordered" evidence="1">
    <location>
        <begin position="118"/>
        <end position="158"/>
    </location>
</feature>
<protein>
    <submittedName>
        <fullName evidence="3">Uncharacterized protein</fullName>
    </submittedName>
</protein>
<organism evidence="3 4">
    <name type="scientific">Morus notabilis</name>
    <dbReference type="NCBI Taxonomy" id="981085"/>
    <lineage>
        <taxon>Eukaryota</taxon>
        <taxon>Viridiplantae</taxon>
        <taxon>Streptophyta</taxon>
        <taxon>Embryophyta</taxon>
        <taxon>Tracheophyta</taxon>
        <taxon>Spermatophyta</taxon>
        <taxon>Magnoliopsida</taxon>
        <taxon>eudicotyledons</taxon>
        <taxon>Gunneridae</taxon>
        <taxon>Pentapetalae</taxon>
        <taxon>rosids</taxon>
        <taxon>fabids</taxon>
        <taxon>Rosales</taxon>
        <taxon>Moraceae</taxon>
        <taxon>Moreae</taxon>
        <taxon>Morus</taxon>
    </lineage>
</organism>
<evidence type="ECO:0000256" key="2">
    <source>
        <dbReference type="SAM" id="Phobius"/>
    </source>
</evidence>
<keyword evidence="2" id="KW-0472">Membrane</keyword>
<dbReference type="AlphaFoldDB" id="W9RJ23"/>
<keyword evidence="2" id="KW-0812">Transmembrane</keyword>
<evidence type="ECO:0000256" key="1">
    <source>
        <dbReference type="SAM" id="MobiDB-lite"/>
    </source>
</evidence>
<dbReference type="EMBL" id="KE344707">
    <property type="protein sequence ID" value="EXB76031.1"/>
    <property type="molecule type" value="Genomic_DNA"/>
</dbReference>
<keyword evidence="4" id="KW-1185">Reference proteome</keyword>
<keyword evidence="2" id="KW-1133">Transmembrane helix</keyword>
<proteinExistence type="predicted"/>